<gene>
    <name evidence="10" type="primary">LOC101852287</name>
</gene>
<organism evidence="9 10">
    <name type="scientific">Aplysia californica</name>
    <name type="common">California sea hare</name>
    <dbReference type="NCBI Taxonomy" id="6500"/>
    <lineage>
        <taxon>Eukaryota</taxon>
        <taxon>Metazoa</taxon>
        <taxon>Spiralia</taxon>
        <taxon>Lophotrochozoa</taxon>
        <taxon>Mollusca</taxon>
        <taxon>Gastropoda</taxon>
        <taxon>Heterobranchia</taxon>
        <taxon>Euthyneura</taxon>
        <taxon>Tectipleura</taxon>
        <taxon>Aplysiida</taxon>
        <taxon>Aplysioidea</taxon>
        <taxon>Aplysiidae</taxon>
        <taxon>Aplysia</taxon>
    </lineage>
</organism>
<evidence type="ECO:0000256" key="7">
    <source>
        <dbReference type="RuleBase" id="RU000384"/>
    </source>
</evidence>
<dbReference type="RefSeq" id="XP_012945135.1">
    <property type="nucleotide sequence ID" value="XM_013089681.2"/>
</dbReference>
<evidence type="ECO:0000256" key="5">
    <source>
        <dbReference type="ARBA" id="ARBA00042675"/>
    </source>
</evidence>
<dbReference type="Proteomes" id="UP000694888">
    <property type="component" value="Unplaced"/>
</dbReference>
<dbReference type="PANTHER" id="PTHR43407">
    <property type="entry name" value="GLUTAMINE SYNTHETASE"/>
    <property type="match status" value="1"/>
</dbReference>
<name>A0ABM1ACL8_APLCA</name>
<keyword evidence="9" id="KW-1185">Reference proteome</keyword>
<evidence type="ECO:0000256" key="4">
    <source>
        <dbReference type="ARBA" id="ARBA00039404"/>
    </source>
</evidence>
<evidence type="ECO:0000259" key="8">
    <source>
        <dbReference type="PROSITE" id="PS51987"/>
    </source>
</evidence>
<dbReference type="PROSITE" id="PS51987">
    <property type="entry name" value="GS_CATALYTIC"/>
    <property type="match status" value="1"/>
</dbReference>
<dbReference type="SMART" id="SM01230">
    <property type="entry name" value="Gln-synt_C"/>
    <property type="match status" value="1"/>
</dbReference>
<accession>A0ABM1ACL8</accession>
<dbReference type="GeneID" id="101852287"/>
<dbReference type="PANTHER" id="PTHR43407:SF1">
    <property type="entry name" value="LENGSIN"/>
    <property type="match status" value="1"/>
</dbReference>
<evidence type="ECO:0000313" key="9">
    <source>
        <dbReference type="Proteomes" id="UP000694888"/>
    </source>
</evidence>
<protein>
    <recommendedName>
        <fullName evidence="4">Lengsin</fullName>
    </recommendedName>
    <alternativeName>
        <fullName evidence="5">Glutamate-ammonia ligase domain-containing protein 1</fullName>
    </alternativeName>
</protein>
<feature type="domain" description="GS catalytic" evidence="8">
    <location>
        <begin position="1"/>
        <end position="273"/>
    </location>
</feature>
<reference evidence="10" key="1">
    <citation type="submission" date="2025-08" db="UniProtKB">
        <authorList>
            <consortium name="RefSeq"/>
        </authorList>
    </citation>
    <scope>IDENTIFICATION</scope>
</reference>
<proteinExistence type="inferred from homology"/>
<evidence type="ECO:0000256" key="3">
    <source>
        <dbReference type="ARBA" id="ARBA00038790"/>
    </source>
</evidence>
<dbReference type="InterPro" id="IPR008146">
    <property type="entry name" value="Gln_synth_cat_dom"/>
</dbReference>
<evidence type="ECO:0000256" key="1">
    <source>
        <dbReference type="ARBA" id="ARBA00009897"/>
    </source>
</evidence>
<comment type="subunit">
    <text evidence="3">Dodecamer. Interacts with BFSP2 and VIM.</text>
</comment>
<dbReference type="SUPFAM" id="SSF55931">
    <property type="entry name" value="Glutamine synthetase/guanido kinase"/>
    <property type="match status" value="1"/>
</dbReference>
<dbReference type="Pfam" id="PF00120">
    <property type="entry name" value="Gln-synt_C"/>
    <property type="match status" value="1"/>
</dbReference>
<comment type="function">
    <text evidence="2">May act as a component of the cytoskeleton or as a chaperone for the reorganization of intermediate filament proteins during terminal differentiation in the lens. Does not seem to have enzymatic activity.</text>
</comment>
<evidence type="ECO:0000256" key="6">
    <source>
        <dbReference type="PROSITE-ProRule" id="PRU01331"/>
    </source>
</evidence>
<dbReference type="Gene3D" id="3.30.590.10">
    <property type="entry name" value="Glutamine synthetase/guanido kinase, catalytic domain"/>
    <property type="match status" value="1"/>
</dbReference>
<evidence type="ECO:0000256" key="2">
    <source>
        <dbReference type="ARBA" id="ARBA00037583"/>
    </source>
</evidence>
<dbReference type="InterPro" id="IPR014746">
    <property type="entry name" value="Gln_synth/guanido_kin_cat_dom"/>
</dbReference>
<comment type="similarity">
    <text evidence="1 6 7">Belongs to the glutamine synthetase family.</text>
</comment>
<evidence type="ECO:0000313" key="10">
    <source>
        <dbReference type="RefSeq" id="XP_012945135.1"/>
    </source>
</evidence>
<sequence>MEFFMELLNELKQTNVSTETLQAETDDDYFEVTLDVAEGIEAADGTALFKSHVKTFSKRKGNVASFMSKVDNTADYGTGLHFNHSLWTSEGTSVLLDNSKTDQLSDVARHWIAGLVKHGPGLTALCSPTVNCYRRLEKKKLSTRSDWSVQDKNATFVVRKTRGDNIYIEDRLPSSASNPYLVMAATVAAGIDGIRNKIPLPTQTEDFCLLPPDLETALTCLKEDAVLVGALGKDLVELFVATKTMEIDHLKSMGQTSGTDSFQHEYHLYFQNA</sequence>